<dbReference type="NCBIfam" id="TIGR00644">
    <property type="entry name" value="recJ"/>
    <property type="match status" value="1"/>
</dbReference>
<feature type="domain" description="Single-stranded-DNA-specific exonuclease RecJ C-terminal" evidence="8">
    <location>
        <begin position="567"/>
        <end position="759"/>
    </location>
</feature>
<evidence type="ECO:0000259" key="9">
    <source>
        <dbReference type="Pfam" id="PF17768"/>
    </source>
</evidence>
<evidence type="ECO:0000256" key="5">
    <source>
        <dbReference type="ARBA" id="ARBA00022839"/>
    </source>
</evidence>
<dbReference type="SUPFAM" id="SSF64182">
    <property type="entry name" value="DHH phosphoesterases"/>
    <property type="match status" value="1"/>
</dbReference>
<dbReference type="Pfam" id="PF17768">
    <property type="entry name" value="RecJ_OB"/>
    <property type="match status" value="1"/>
</dbReference>
<dbReference type="Gene3D" id="3.10.310.30">
    <property type="match status" value="1"/>
</dbReference>
<feature type="domain" description="RecJ OB" evidence="9">
    <location>
        <begin position="456"/>
        <end position="559"/>
    </location>
</feature>
<dbReference type="EMBL" id="CAKKNT010000009">
    <property type="protein sequence ID" value="CAH0418485.1"/>
    <property type="molecule type" value="Genomic_DNA"/>
</dbReference>
<accession>A0ABM8ZBD8</accession>
<evidence type="ECO:0000256" key="4">
    <source>
        <dbReference type="ARBA" id="ARBA00022801"/>
    </source>
</evidence>
<dbReference type="Proteomes" id="UP000789719">
    <property type="component" value="Unassembled WGS sequence"/>
</dbReference>
<sequence>MIDSHYEWQVLADETTQADQQLADSLGLPVVMIQLLKQRGLTSATAIEAFLNPSPDEINDPFMLFDMERVIDRINEALMNGEHITIYGDYDTDGITSTAIMYETLMMLDADVDFYVPNRFTDGYGPNKAVYERLIQQGTQLIITVDNGVAGHTAIDFANEQGVDVIVTDHHEIPQELPAAYAIIHPQHPESAYPYKHLSGVGVAFKVATALLEEIPQEMMDLVALGEIADLVPLTGENRVLVAYGLKMLAQTTRPGLQALMELAGVGLHEVSAEQVAFGITPRLNAIGRLESAKIGVELLVTQDPERASDLAQKVNQLNDTRKQIVADIVTEAKAQLAALDLANQKTIILAGDGWHEGVLGIVASQVVELTHRPTIILTQADGKLKGSARSIADFDLYQALAPHEDLFTSFGGHAGAAGLSLPTANLAALKTAFEQAADAQDVQLGMKAPLIIAEKIPFEAVNEQLYAAVQKLAPFGNGNEQPYFEITGMVTDIKQIGADKTHLKFNLAANDTKLAALAFGKGELGAGLLIDKAPLNVVATLSENTWQGQTSLQLMVKDLQQGGLAIIDQRTNKLRPDIFKAPGQYVFFNPKVMQQLLPYINAESTAVALTNGDQLVDNVSTILVDLPKNLADLELLKGYQYKELRVIFYTAQHVYLEALPTKADFGKLYKYILGHANLPIRAELSKLAKFLQIGENQLSLMITVFFELGFVRIENGVLNSLPNPAHADLTSAPSYQGWITKQAIEKQLIYSKTSELTKTLAQLVSQ</sequence>
<dbReference type="RefSeq" id="WP_230098575.1">
    <property type="nucleotide sequence ID" value="NZ_CAKKNT010000009.1"/>
</dbReference>
<evidence type="ECO:0000259" key="8">
    <source>
        <dbReference type="Pfam" id="PF10141"/>
    </source>
</evidence>
<evidence type="ECO:0000259" key="7">
    <source>
        <dbReference type="Pfam" id="PF02272"/>
    </source>
</evidence>
<feature type="domain" description="DDH" evidence="6">
    <location>
        <begin position="83"/>
        <end position="226"/>
    </location>
</feature>
<dbReference type="InterPro" id="IPR041122">
    <property type="entry name" value="RecJ_OB"/>
</dbReference>
<gene>
    <name evidence="10" type="ORF">WGH24286_00903</name>
</gene>
<keyword evidence="3" id="KW-0540">Nuclease</keyword>
<evidence type="ECO:0000256" key="2">
    <source>
        <dbReference type="ARBA" id="ARBA00019841"/>
    </source>
</evidence>
<proteinExistence type="inferred from homology"/>
<name>A0ABM8ZBD8_9LACO</name>
<evidence type="ECO:0000256" key="3">
    <source>
        <dbReference type="ARBA" id="ARBA00022722"/>
    </source>
</evidence>
<dbReference type="InterPro" id="IPR003156">
    <property type="entry name" value="DHHA1_dom"/>
</dbReference>
<dbReference type="Gene3D" id="3.90.1640.30">
    <property type="match status" value="1"/>
</dbReference>
<comment type="similarity">
    <text evidence="1">Belongs to the RecJ family.</text>
</comment>
<dbReference type="InterPro" id="IPR018779">
    <property type="entry name" value="RecJ_C"/>
</dbReference>
<dbReference type="PANTHER" id="PTHR30255">
    <property type="entry name" value="SINGLE-STRANDED-DNA-SPECIFIC EXONUCLEASE RECJ"/>
    <property type="match status" value="1"/>
</dbReference>
<dbReference type="PANTHER" id="PTHR30255:SF2">
    <property type="entry name" value="SINGLE-STRANDED-DNA-SPECIFIC EXONUCLEASE RECJ"/>
    <property type="match status" value="1"/>
</dbReference>
<dbReference type="Pfam" id="PF10141">
    <property type="entry name" value="ssDNA-exonuc_C"/>
    <property type="match status" value="1"/>
</dbReference>
<organism evidence="10 11">
    <name type="scientific">Periweissella ghanensis</name>
    <dbReference type="NCBI Taxonomy" id="467997"/>
    <lineage>
        <taxon>Bacteria</taxon>
        <taxon>Bacillati</taxon>
        <taxon>Bacillota</taxon>
        <taxon>Bacilli</taxon>
        <taxon>Lactobacillales</taxon>
        <taxon>Lactobacillaceae</taxon>
        <taxon>Periweissella</taxon>
    </lineage>
</organism>
<protein>
    <recommendedName>
        <fullName evidence="2">Single-stranded-DNA-specific exonuclease RecJ</fullName>
    </recommendedName>
</protein>
<dbReference type="InterPro" id="IPR004610">
    <property type="entry name" value="RecJ"/>
</dbReference>
<dbReference type="InterPro" id="IPR038763">
    <property type="entry name" value="DHH_sf"/>
</dbReference>
<dbReference type="InterPro" id="IPR051673">
    <property type="entry name" value="SSDNA_exonuclease_RecJ"/>
</dbReference>
<keyword evidence="5" id="KW-0269">Exonuclease</keyword>
<evidence type="ECO:0000259" key="6">
    <source>
        <dbReference type="Pfam" id="PF01368"/>
    </source>
</evidence>
<reference evidence="10 11" key="1">
    <citation type="submission" date="2021-11" db="EMBL/GenBank/DDBJ databases">
        <authorList>
            <person name="Depoorter E."/>
        </authorList>
    </citation>
    <scope>NUCLEOTIDE SEQUENCE [LARGE SCALE GENOMIC DNA]</scope>
    <source>
        <strain evidence="10 11">LMG 24286</strain>
    </source>
</reference>
<dbReference type="Pfam" id="PF02272">
    <property type="entry name" value="DHHA1"/>
    <property type="match status" value="1"/>
</dbReference>
<feature type="domain" description="DHHA1" evidence="7">
    <location>
        <begin position="345"/>
        <end position="437"/>
    </location>
</feature>
<evidence type="ECO:0000256" key="1">
    <source>
        <dbReference type="ARBA" id="ARBA00005915"/>
    </source>
</evidence>
<keyword evidence="4" id="KW-0378">Hydrolase</keyword>
<keyword evidence="11" id="KW-1185">Reference proteome</keyword>
<comment type="caution">
    <text evidence="10">The sequence shown here is derived from an EMBL/GenBank/DDBJ whole genome shotgun (WGS) entry which is preliminary data.</text>
</comment>
<evidence type="ECO:0000313" key="11">
    <source>
        <dbReference type="Proteomes" id="UP000789719"/>
    </source>
</evidence>
<evidence type="ECO:0000313" key="10">
    <source>
        <dbReference type="EMBL" id="CAH0418485.1"/>
    </source>
</evidence>
<dbReference type="Pfam" id="PF01368">
    <property type="entry name" value="DHH"/>
    <property type="match status" value="1"/>
</dbReference>
<dbReference type="InterPro" id="IPR001667">
    <property type="entry name" value="DDH_dom"/>
</dbReference>